<evidence type="ECO:0000313" key="1">
    <source>
        <dbReference type="EMBL" id="QQC63857.1"/>
    </source>
</evidence>
<accession>A0A7T4T8F8</accession>
<name>A0A7T4T8F8_9BURK</name>
<protein>
    <submittedName>
        <fullName evidence="1">Uncharacterized protein</fullName>
    </submittedName>
</protein>
<reference evidence="1 2" key="1">
    <citation type="submission" date="2020-12" db="EMBL/GenBank/DDBJ databases">
        <title>FDA dAtabase for Regulatory Grade micrObial Sequences (FDA-ARGOS): Supporting development and validation of Infectious Disease Dx tests.</title>
        <authorList>
            <person name="Nelson B."/>
            <person name="Plummer A."/>
            <person name="Tallon L."/>
            <person name="Sadzewicz L."/>
            <person name="Zhao X."/>
            <person name="Boylan J."/>
            <person name="Ott S."/>
            <person name="Bowen H."/>
            <person name="Vavikolanu K."/>
            <person name="Mehta A."/>
            <person name="Aluvathingal J."/>
            <person name="Nadendla S."/>
            <person name="Myers T."/>
            <person name="Yan Y."/>
            <person name="Sichtig H."/>
        </authorList>
    </citation>
    <scope>NUCLEOTIDE SEQUENCE [LARGE SCALE GENOMIC DNA]</scope>
    <source>
        <strain evidence="1 2">FDAARGOS_1049</strain>
    </source>
</reference>
<dbReference type="RefSeq" id="WP_157004104.1">
    <property type="nucleotide sequence ID" value="NZ_CP066075.1"/>
</dbReference>
<dbReference type="AlphaFoldDB" id="A0A7T4T8F8"/>
<dbReference type="EMBL" id="CP066075">
    <property type="protein sequence ID" value="QQC63857.1"/>
    <property type="molecule type" value="Genomic_DNA"/>
</dbReference>
<sequence>MTDAVAHDLMFHSTLMLKAGAVREDCPGTQAYAFTGFDAAGAVLLAVLQQPPAIADLARSLRLIFCISNTFLVIKQICPRIKPRFGKQCESYHRKLLISARLRFFTLPSYIYKYFYRANIIGWRSRRGTRSPPNSTENLITRRGALCHKTLRQAAQLLDPLAFSPGQARLINYFINLAKFATNTKRIEI</sequence>
<organism evidence="1 2">
    <name type="scientific">Paraburkholderia ginsengisoli</name>
    <dbReference type="NCBI Taxonomy" id="311231"/>
    <lineage>
        <taxon>Bacteria</taxon>
        <taxon>Pseudomonadati</taxon>
        <taxon>Pseudomonadota</taxon>
        <taxon>Betaproteobacteria</taxon>
        <taxon>Burkholderiales</taxon>
        <taxon>Burkholderiaceae</taxon>
        <taxon>Paraburkholderia</taxon>
    </lineage>
</organism>
<dbReference type="Proteomes" id="UP000595610">
    <property type="component" value="Chromosome 1"/>
</dbReference>
<gene>
    <name evidence="1" type="ORF">I6I06_16450</name>
</gene>
<keyword evidence="2" id="KW-1185">Reference proteome</keyword>
<proteinExistence type="predicted"/>
<dbReference type="KEGG" id="pgis:I6I06_16450"/>
<evidence type="ECO:0000313" key="2">
    <source>
        <dbReference type="Proteomes" id="UP000595610"/>
    </source>
</evidence>